<accession>A0AAW1QWA2</accession>
<organism evidence="2 3">
    <name type="scientific">Apatococcus lobatus</name>
    <dbReference type="NCBI Taxonomy" id="904363"/>
    <lineage>
        <taxon>Eukaryota</taxon>
        <taxon>Viridiplantae</taxon>
        <taxon>Chlorophyta</taxon>
        <taxon>core chlorophytes</taxon>
        <taxon>Trebouxiophyceae</taxon>
        <taxon>Chlorellales</taxon>
        <taxon>Chlorellaceae</taxon>
        <taxon>Apatococcus</taxon>
    </lineage>
</organism>
<reference evidence="2 3" key="1">
    <citation type="journal article" date="2024" name="Nat. Commun.">
        <title>Phylogenomics reveals the evolutionary origins of lichenization in chlorophyte algae.</title>
        <authorList>
            <person name="Puginier C."/>
            <person name="Libourel C."/>
            <person name="Otte J."/>
            <person name="Skaloud P."/>
            <person name="Haon M."/>
            <person name="Grisel S."/>
            <person name="Petersen M."/>
            <person name="Berrin J.G."/>
            <person name="Delaux P.M."/>
            <person name="Dal Grande F."/>
            <person name="Keller J."/>
        </authorList>
    </citation>
    <scope>NUCLEOTIDE SEQUENCE [LARGE SCALE GENOMIC DNA]</scope>
    <source>
        <strain evidence="2 3">SAG 2145</strain>
    </source>
</reference>
<keyword evidence="3" id="KW-1185">Reference proteome</keyword>
<evidence type="ECO:0000313" key="2">
    <source>
        <dbReference type="EMBL" id="KAK9825772.1"/>
    </source>
</evidence>
<gene>
    <name evidence="2" type="ORF">WJX74_006726</name>
</gene>
<dbReference type="Proteomes" id="UP001438707">
    <property type="component" value="Unassembled WGS sequence"/>
</dbReference>
<protein>
    <submittedName>
        <fullName evidence="2">Uncharacterized protein</fullName>
    </submittedName>
</protein>
<proteinExistence type="predicted"/>
<dbReference type="AlphaFoldDB" id="A0AAW1QWA2"/>
<name>A0AAW1QWA2_9CHLO</name>
<dbReference type="EMBL" id="JALJOS010000023">
    <property type="protein sequence ID" value="KAK9825772.1"/>
    <property type="molecule type" value="Genomic_DNA"/>
</dbReference>
<sequence length="178" mass="19821">MLTIQGAGMSRSPRRRPDLDTPGGPSQPQLDDDSTPSLESWCRKQRDSLVRPVTSWPGSKPLTLQRTWRYAPRRCLASCGLHASVGPGSTSSEACTAAAGSGHLNILKWLRAQDCPWDTHTFQQARDNREHRWTSMSACALLLQLKALWMLCPGFGTLVVRGTQQHQQWHFGRVTLTS</sequence>
<evidence type="ECO:0000256" key="1">
    <source>
        <dbReference type="SAM" id="MobiDB-lite"/>
    </source>
</evidence>
<feature type="region of interest" description="Disordered" evidence="1">
    <location>
        <begin position="1"/>
        <end position="38"/>
    </location>
</feature>
<evidence type="ECO:0000313" key="3">
    <source>
        <dbReference type="Proteomes" id="UP001438707"/>
    </source>
</evidence>
<comment type="caution">
    <text evidence="2">The sequence shown here is derived from an EMBL/GenBank/DDBJ whole genome shotgun (WGS) entry which is preliminary data.</text>
</comment>